<dbReference type="Gene3D" id="3.40.50.11720">
    <property type="entry name" value="3-Deoxy-D-manno-octulosonic-acid transferase, N-terminal domain"/>
    <property type="match status" value="1"/>
</dbReference>
<comment type="caution">
    <text evidence="10">The sequence shown here is derived from an EMBL/GenBank/DDBJ whole genome shotgun (WGS) entry which is preliminary data.</text>
</comment>
<dbReference type="GO" id="GO:0009245">
    <property type="term" value="P:lipid A biosynthetic process"/>
    <property type="evidence" value="ECO:0007669"/>
    <property type="project" value="TreeGrafter"/>
</dbReference>
<dbReference type="AlphaFoldDB" id="A0A7W6E980"/>
<dbReference type="EC" id="2.4.99.12" evidence="3 8"/>
<dbReference type="SUPFAM" id="SSF53756">
    <property type="entry name" value="UDP-Glycosyltransferase/glycogen phosphorylase"/>
    <property type="match status" value="1"/>
</dbReference>
<evidence type="ECO:0000259" key="9">
    <source>
        <dbReference type="Pfam" id="PF04413"/>
    </source>
</evidence>
<dbReference type="RefSeq" id="WP_184565246.1">
    <property type="nucleotide sequence ID" value="NZ_JACIEI010000005.1"/>
</dbReference>
<dbReference type="InterPro" id="IPR007507">
    <property type="entry name" value="Glycos_transf_N"/>
</dbReference>
<evidence type="ECO:0000256" key="8">
    <source>
        <dbReference type="RuleBase" id="RU365103"/>
    </source>
</evidence>
<dbReference type="EMBL" id="JACIEI010000005">
    <property type="protein sequence ID" value="MBB3994320.1"/>
    <property type="molecule type" value="Genomic_DNA"/>
</dbReference>
<keyword evidence="5 8" id="KW-0808">Transferase</keyword>
<dbReference type="Pfam" id="PF04413">
    <property type="entry name" value="Glycos_transf_N"/>
    <property type="match status" value="1"/>
</dbReference>
<reference evidence="10 11" key="1">
    <citation type="submission" date="2020-08" db="EMBL/GenBank/DDBJ databases">
        <title>Genomic Encyclopedia of Type Strains, Phase IV (KMG-IV): sequencing the most valuable type-strain genomes for metagenomic binning, comparative biology and taxonomic classification.</title>
        <authorList>
            <person name="Goeker M."/>
        </authorList>
    </citation>
    <scope>NUCLEOTIDE SEQUENCE [LARGE SCALE GENOMIC DNA]</scope>
    <source>
        <strain evidence="10 11">DSM 102234</strain>
    </source>
</reference>
<keyword evidence="8" id="KW-0472">Membrane</keyword>
<sequence length="410" mass="44552">MAGSLGLSAYRALTRRGDARLPVFDASRPAGELLWIHCAEPASYIAVQDLAQRQISSRQGLHVLISVATLPNQEQVEQTQQTAGLFMCQICDDHPISVAAFLDHWKPDCCVWTWGGLLPNLILTAAERHCPLFLINADTSGFDGRRDRWMPDVARALLPLFTAVMARTPAAARRLVQLGLGKDDVEITTSLQAGSQALPCNETDLADLSASCVGRAIWFANGLYRAELQTILAAHRQALRLSHRLLLVLRPSGDLDAQEAYDQCREQEFRVVRWDDGNYPDETTQVLITEDPHDIGLFYRMAPVSFLGGSLVVGHASVDPLEAAALGSAILYGPRVGRHLQSYSRLASAGAARIINDSAALGMAVSRLVAPDQAAIMAHAGWDVISEGAALTDRISDLVQDTLDAQQVMN</sequence>
<accession>A0A7W6E980</accession>
<evidence type="ECO:0000313" key="11">
    <source>
        <dbReference type="Proteomes" id="UP000530268"/>
    </source>
</evidence>
<feature type="domain" description="3-deoxy-D-manno-octulosonic-acid transferase N-terminal" evidence="9">
    <location>
        <begin position="25"/>
        <end position="191"/>
    </location>
</feature>
<dbReference type="GO" id="GO:0043842">
    <property type="term" value="F:Kdo transferase activity"/>
    <property type="evidence" value="ECO:0007669"/>
    <property type="project" value="UniProtKB-EC"/>
</dbReference>
<dbReference type="Gene3D" id="3.40.50.2000">
    <property type="entry name" value="Glycogen Phosphorylase B"/>
    <property type="match status" value="1"/>
</dbReference>
<dbReference type="UniPathway" id="UPA00958"/>
<dbReference type="InterPro" id="IPR039901">
    <property type="entry name" value="Kdotransferase"/>
</dbReference>
<comment type="catalytic activity">
    <reaction evidence="7 8">
        <text>lipid IVA (E. coli) + CMP-3-deoxy-beta-D-manno-octulosonate = alpha-Kdo-(2-&gt;6)-lipid IVA (E. coli) + CMP + H(+)</text>
        <dbReference type="Rhea" id="RHEA:28066"/>
        <dbReference type="ChEBI" id="CHEBI:15378"/>
        <dbReference type="ChEBI" id="CHEBI:58603"/>
        <dbReference type="ChEBI" id="CHEBI:60364"/>
        <dbReference type="ChEBI" id="CHEBI:60377"/>
        <dbReference type="ChEBI" id="CHEBI:85987"/>
        <dbReference type="EC" id="2.4.99.12"/>
    </reaction>
</comment>
<evidence type="ECO:0000256" key="5">
    <source>
        <dbReference type="ARBA" id="ARBA00022679"/>
    </source>
</evidence>
<evidence type="ECO:0000256" key="2">
    <source>
        <dbReference type="ARBA" id="ARBA00004713"/>
    </source>
</evidence>
<dbReference type="PANTHER" id="PTHR42755:SF1">
    <property type="entry name" value="3-DEOXY-D-MANNO-OCTULOSONIC ACID TRANSFERASE, MITOCHONDRIAL-RELATED"/>
    <property type="match status" value="1"/>
</dbReference>
<name>A0A7W6E980_9RHOB</name>
<comment type="pathway">
    <text evidence="2 8">Bacterial outer membrane biogenesis; LPS core biosynthesis.</text>
</comment>
<protein>
    <recommendedName>
        <fullName evidence="4 8">3-deoxy-D-manno-octulosonic acid transferase</fullName>
        <shortName evidence="8">Kdo transferase</shortName>
        <ecNumber evidence="3 8">2.4.99.12</ecNumber>
    </recommendedName>
    <alternativeName>
        <fullName evidence="6 8">Lipid IV(A) 3-deoxy-D-manno-octulosonic acid transferase</fullName>
    </alternativeName>
</protein>
<dbReference type="GO" id="GO:0009244">
    <property type="term" value="P:lipopolysaccharide core region biosynthetic process"/>
    <property type="evidence" value="ECO:0007669"/>
    <property type="project" value="UniProtKB-UniRule"/>
</dbReference>
<evidence type="ECO:0000256" key="4">
    <source>
        <dbReference type="ARBA" id="ARBA00019077"/>
    </source>
</evidence>
<gene>
    <name evidence="10" type="ORF">GGR95_001965</name>
</gene>
<evidence type="ECO:0000256" key="6">
    <source>
        <dbReference type="ARBA" id="ARBA00031445"/>
    </source>
</evidence>
<evidence type="ECO:0000256" key="7">
    <source>
        <dbReference type="ARBA" id="ARBA00049183"/>
    </source>
</evidence>
<keyword evidence="8" id="KW-0448">Lipopolysaccharide biosynthesis</keyword>
<evidence type="ECO:0000313" key="10">
    <source>
        <dbReference type="EMBL" id="MBB3994320.1"/>
    </source>
</evidence>
<dbReference type="Proteomes" id="UP000530268">
    <property type="component" value="Unassembled WGS sequence"/>
</dbReference>
<comment type="function">
    <text evidence="1 8">Involved in lipopolysaccharide (LPS) biosynthesis. Catalyzes the transfer of 3-deoxy-D-manno-octulosonate (Kdo) residue(s) from CMP-Kdo to lipid IV(A), the tetraacyldisaccharide-1,4'-bisphosphate precursor of lipid A.</text>
</comment>
<keyword evidence="8" id="KW-1003">Cell membrane</keyword>
<organism evidence="10 11">
    <name type="scientific">Sulfitobacter undariae</name>
    <dbReference type="NCBI Taxonomy" id="1563671"/>
    <lineage>
        <taxon>Bacteria</taxon>
        <taxon>Pseudomonadati</taxon>
        <taxon>Pseudomonadota</taxon>
        <taxon>Alphaproteobacteria</taxon>
        <taxon>Rhodobacterales</taxon>
        <taxon>Roseobacteraceae</taxon>
        <taxon>Sulfitobacter</taxon>
    </lineage>
</organism>
<keyword evidence="11" id="KW-1185">Reference proteome</keyword>
<dbReference type="InterPro" id="IPR038107">
    <property type="entry name" value="Glycos_transf_N_sf"/>
</dbReference>
<evidence type="ECO:0000256" key="3">
    <source>
        <dbReference type="ARBA" id="ARBA00012621"/>
    </source>
</evidence>
<keyword evidence="10" id="KW-0328">Glycosyltransferase</keyword>
<evidence type="ECO:0000256" key="1">
    <source>
        <dbReference type="ARBA" id="ARBA00003394"/>
    </source>
</evidence>
<dbReference type="PANTHER" id="PTHR42755">
    <property type="entry name" value="3-DEOXY-MANNO-OCTULOSONATE CYTIDYLYLTRANSFERASE"/>
    <property type="match status" value="1"/>
</dbReference>
<comment type="similarity">
    <text evidence="8">Belongs to the glycosyltransferase group 1 family.</text>
</comment>
<comment type="subcellular location">
    <subcellularLocation>
        <location evidence="8">Cell membrane</location>
    </subcellularLocation>
</comment>
<dbReference type="GO" id="GO:0005886">
    <property type="term" value="C:plasma membrane"/>
    <property type="evidence" value="ECO:0007669"/>
    <property type="project" value="UniProtKB-SubCell"/>
</dbReference>
<proteinExistence type="inferred from homology"/>